<keyword evidence="1" id="KW-1133">Transmembrane helix</keyword>
<feature type="transmembrane region" description="Helical" evidence="1">
    <location>
        <begin position="12"/>
        <end position="30"/>
    </location>
</feature>
<comment type="caution">
    <text evidence="2">The sequence shown here is derived from an EMBL/GenBank/DDBJ whole genome shotgun (WGS) entry which is preliminary data.</text>
</comment>
<dbReference type="EMBL" id="BMNT01000007">
    <property type="protein sequence ID" value="GGK74608.1"/>
    <property type="molecule type" value="Genomic_DNA"/>
</dbReference>
<accession>A0A917QXP1</accession>
<reference evidence="2" key="2">
    <citation type="submission" date="2020-09" db="EMBL/GenBank/DDBJ databases">
        <authorList>
            <person name="Sun Q."/>
            <person name="Ohkuma M."/>
        </authorList>
    </citation>
    <scope>NUCLEOTIDE SEQUENCE</scope>
    <source>
        <strain evidence="2">JCM 13064</strain>
    </source>
</reference>
<evidence type="ECO:0000313" key="3">
    <source>
        <dbReference type="Proteomes" id="UP000645217"/>
    </source>
</evidence>
<name>A0A917QXP1_9ACTN</name>
<dbReference type="RefSeq" id="WP_189162367.1">
    <property type="nucleotide sequence ID" value="NZ_BMNT01000007.1"/>
</dbReference>
<feature type="transmembrane region" description="Helical" evidence="1">
    <location>
        <begin position="36"/>
        <end position="55"/>
    </location>
</feature>
<feature type="transmembrane region" description="Helical" evidence="1">
    <location>
        <begin position="62"/>
        <end position="85"/>
    </location>
</feature>
<protein>
    <submittedName>
        <fullName evidence="2">Uncharacterized protein</fullName>
    </submittedName>
</protein>
<keyword evidence="1" id="KW-0812">Transmembrane</keyword>
<evidence type="ECO:0000256" key="1">
    <source>
        <dbReference type="SAM" id="Phobius"/>
    </source>
</evidence>
<reference evidence="2" key="1">
    <citation type="journal article" date="2014" name="Int. J. Syst. Evol. Microbiol.">
        <title>Complete genome sequence of Corynebacterium casei LMG S-19264T (=DSM 44701T), isolated from a smear-ripened cheese.</title>
        <authorList>
            <consortium name="US DOE Joint Genome Institute (JGI-PGF)"/>
            <person name="Walter F."/>
            <person name="Albersmeier A."/>
            <person name="Kalinowski J."/>
            <person name="Ruckert C."/>
        </authorList>
    </citation>
    <scope>NUCLEOTIDE SEQUENCE</scope>
    <source>
        <strain evidence="2">JCM 13064</strain>
    </source>
</reference>
<keyword evidence="3" id="KW-1185">Reference proteome</keyword>
<evidence type="ECO:0000313" key="2">
    <source>
        <dbReference type="EMBL" id="GGK74608.1"/>
    </source>
</evidence>
<sequence>MHIGRPFWRALRAAVFAVACVLVSAALHVLAGGAPVSAGTLAVALVLTWAGAFLLARRQRGLDVLLVACFAAQYGLHHLFLVGAMTGPSSPWTDEHGTGLGMLLIHATMAVFSAFTLERGETALATIVHLAVTSVHALLAVIGLLLGAPADIVPHRHGRVPDTRSRAPRRSDFGVVVSRRGPPLSLSVL</sequence>
<feature type="transmembrane region" description="Helical" evidence="1">
    <location>
        <begin position="97"/>
        <end position="117"/>
    </location>
</feature>
<proteinExistence type="predicted"/>
<keyword evidence="1" id="KW-0472">Membrane</keyword>
<dbReference type="Proteomes" id="UP000645217">
    <property type="component" value="Unassembled WGS sequence"/>
</dbReference>
<organism evidence="2 3">
    <name type="scientific">Sphaerisporangium melleum</name>
    <dbReference type="NCBI Taxonomy" id="321316"/>
    <lineage>
        <taxon>Bacteria</taxon>
        <taxon>Bacillati</taxon>
        <taxon>Actinomycetota</taxon>
        <taxon>Actinomycetes</taxon>
        <taxon>Streptosporangiales</taxon>
        <taxon>Streptosporangiaceae</taxon>
        <taxon>Sphaerisporangium</taxon>
    </lineage>
</organism>
<feature type="transmembrane region" description="Helical" evidence="1">
    <location>
        <begin position="124"/>
        <end position="146"/>
    </location>
</feature>
<dbReference type="AlphaFoldDB" id="A0A917QXP1"/>
<gene>
    <name evidence="2" type="ORF">GCM10007964_16850</name>
</gene>